<dbReference type="EMBL" id="AHFB01000020">
    <property type="protein sequence ID" value="EOO39024.1"/>
    <property type="molecule type" value="Genomic_DNA"/>
</dbReference>
<evidence type="ECO:0000259" key="1">
    <source>
        <dbReference type="Pfam" id="PF09643"/>
    </source>
</evidence>
<dbReference type="Pfam" id="PF09643">
    <property type="entry name" value="YopX"/>
    <property type="match status" value="1"/>
</dbReference>
<protein>
    <recommendedName>
        <fullName evidence="1">YopX protein domain-containing protein</fullName>
    </recommendedName>
</protein>
<reference evidence="2 3" key="1">
    <citation type="submission" date="2012-12" db="EMBL/GenBank/DDBJ databases">
        <title>The Genome Sequence of Bacillus cereus VD133.</title>
        <authorList>
            <consortium name="The Broad Institute Genome Sequencing Platform"/>
            <consortium name="The Broad Institute Genome Sequencing Center for Infectious Disease"/>
            <person name="Feldgarden M."/>
            <person name="Van der Auwera G.A."/>
            <person name="Mahillon J."/>
            <person name="Duprez V."/>
            <person name="Timmery S."/>
            <person name="Mattelet C."/>
            <person name="Dierick K."/>
            <person name="Sun M."/>
            <person name="Yu Z."/>
            <person name="Zhu L."/>
            <person name="Hu X."/>
            <person name="Shank E.B."/>
            <person name="Swiecicka I."/>
            <person name="Hansen B.M."/>
            <person name="Andrup L."/>
            <person name="Walker B."/>
            <person name="Young S.K."/>
            <person name="Zeng Q."/>
            <person name="Gargeya S."/>
            <person name="Fitzgerald M."/>
            <person name="Haas B."/>
            <person name="Abouelleil A."/>
            <person name="Alvarado L."/>
            <person name="Arachchi H.M."/>
            <person name="Berlin A.M."/>
            <person name="Chapman S.B."/>
            <person name="Dewar J."/>
            <person name="Goldberg J."/>
            <person name="Griggs A."/>
            <person name="Gujja S."/>
            <person name="Hansen M."/>
            <person name="Howarth C."/>
            <person name="Imamovic A."/>
            <person name="Larimer J."/>
            <person name="McCowan C."/>
            <person name="Murphy C."/>
            <person name="Neiman D."/>
            <person name="Pearson M."/>
            <person name="Priest M."/>
            <person name="Roberts A."/>
            <person name="Saif S."/>
            <person name="Shea T."/>
            <person name="Sisk P."/>
            <person name="Sykes S."/>
            <person name="Wortman J."/>
            <person name="Nusbaum C."/>
            <person name="Birren B."/>
        </authorList>
    </citation>
    <scope>NUCLEOTIDE SEQUENCE [LARGE SCALE GENOMIC DNA]</scope>
    <source>
        <strain evidence="2 3">VD133</strain>
    </source>
</reference>
<evidence type="ECO:0000313" key="3">
    <source>
        <dbReference type="Proteomes" id="UP000014018"/>
    </source>
</evidence>
<gene>
    <name evidence="2" type="ORF">IIU_00842</name>
</gene>
<sequence length="118" mass="13962">MREIKFRAWDLGVEQMYGWDTIKQFFREHVECKLVVVMQYTGLKDKNAKEIYEGDILHTCNGDVKNVAEVTFDDSCFCVTGYLGDPRTYPLKDFLWRGYDIEVIGNRFENPELMEQFI</sequence>
<accession>A0A9W5PVR6</accession>
<dbReference type="InterPro" id="IPR023385">
    <property type="entry name" value="YopX-like_C"/>
</dbReference>
<dbReference type="RefSeq" id="WP_016109613.1">
    <property type="nucleotide sequence ID" value="NZ_KB976173.1"/>
</dbReference>
<evidence type="ECO:0000313" key="2">
    <source>
        <dbReference type="EMBL" id="EOO39024.1"/>
    </source>
</evidence>
<dbReference type="Proteomes" id="UP000014018">
    <property type="component" value="Unassembled WGS sequence"/>
</dbReference>
<dbReference type="SUPFAM" id="SSF159006">
    <property type="entry name" value="YopX-like"/>
    <property type="match status" value="1"/>
</dbReference>
<name>A0A9W5PVR6_BACCE</name>
<dbReference type="AlphaFoldDB" id="A0A9W5PVR6"/>
<organism evidence="2 3">
    <name type="scientific">Bacillus cereus VD133</name>
    <dbReference type="NCBI Taxonomy" id="1053233"/>
    <lineage>
        <taxon>Bacteria</taxon>
        <taxon>Bacillati</taxon>
        <taxon>Bacillota</taxon>
        <taxon>Bacilli</taxon>
        <taxon>Bacillales</taxon>
        <taxon>Bacillaceae</taxon>
        <taxon>Bacillus</taxon>
        <taxon>Bacillus cereus group</taxon>
    </lineage>
</organism>
<dbReference type="InterPro" id="IPR019096">
    <property type="entry name" value="YopX_protein"/>
</dbReference>
<dbReference type="Gene3D" id="2.30.30.290">
    <property type="entry name" value="YopX-like domains"/>
    <property type="match status" value="1"/>
</dbReference>
<feature type="domain" description="YopX protein" evidence="1">
    <location>
        <begin position="26"/>
        <end position="115"/>
    </location>
</feature>
<proteinExistence type="predicted"/>
<comment type="caution">
    <text evidence="2">The sequence shown here is derived from an EMBL/GenBank/DDBJ whole genome shotgun (WGS) entry which is preliminary data.</text>
</comment>